<protein>
    <recommendedName>
        <fullName evidence="6">Probable transcriptional regulatory protein LMG7974_00550</fullName>
    </recommendedName>
</protein>
<dbReference type="InterPro" id="IPR002876">
    <property type="entry name" value="Transcrip_reg_TACO1-like"/>
</dbReference>
<dbReference type="InterPro" id="IPR048300">
    <property type="entry name" value="TACO1_YebC-like_2nd/3rd_dom"/>
</dbReference>
<keyword evidence="3 6" id="KW-0805">Transcription regulation</keyword>
<dbReference type="InterPro" id="IPR029072">
    <property type="entry name" value="YebC-like"/>
</dbReference>
<accession>A0ABM8Q463</accession>
<evidence type="ECO:0000256" key="2">
    <source>
        <dbReference type="ARBA" id="ARBA00022490"/>
    </source>
</evidence>
<evidence type="ECO:0000256" key="5">
    <source>
        <dbReference type="ARBA" id="ARBA00023163"/>
    </source>
</evidence>
<dbReference type="PANTHER" id="PTHR12532:SF6">
    <property type="entry name" value="TRANSCRIPTIONAL REGULATORY PROTEIN YEBC-RELATED"/>
    <property type="match status" value="1"/>
</dbReference>
<sequence>MGRAFEYRRAAKEARWDKMSKVFPKLAKAITVAAKEGGTDPDMNPKLRAAIAAAKAQNMPKDNIDNALKRANGKDSADIKTIFYDGKAAHGTQIIVECATDNPTRTVANVKAIFNKNGGEILPSGSLSFMFSRKSVFEVSLPEQELEEIELELIDFGLDELEKNEESLFIYGDYTAFGTLSEGIEKLGLELKKGGLEYVPNTTIELNETQMNDVEKLLDKLEDDDDVQAVYTNIE</sequence>
<dbReference type="EMBL" id="CAJHOF010000004">
    <property type="protein sequence ID" value="CAD7287670.1"/>
    <property type="molecule type" value="Genomic_DNA"/>
</dbReference>
<proteinExistence type="inferred from homology"/>
<evidence type="ECO:0000259" key="8">
    <source>
        <dbReference type="Pfam" id="PF20772"/>
    </source>
</evidence>
<organism evidence="9 10">
    <name type="scientific">Campylobacter majalis</name>
    <dbReference type="NCBI Taxonomy" id="2790656"/>
    <lineage>
        <taxon>Bacteria</taxon>
        <taxon>Pseudomonadati</taxon>
        <taxon>Campylobacterota</taxon>
        <taxon>Epsilonproteobacteria</taxon>
        <taxon>Campylobacterales</taxon>
        <taxon>Campylobacteraceae</taxon>
        <taxon>Campylobacter</taxon>
    </lineage>
</organism>
<evidence type="ECO:0000256" key="1">
    <source>
        <dbReference type="ARBA" id="ARBA00008724"/>
    </source>
</evidence>
<evidence type="ECO:0000256" key="3">
    <source>
        <dbReference type="ARBA" id="ARBA00023015"/>
    </source>
</evidence>
<dbReference type="PANTHER" id="PTHR12532">
    <property type="entry name" value="TRANSLATIONAL ACTIVATOR OF CYTOCHROME C OXIDASE 1"/>
    <property type="match status" value="1"/>
</dbReference>
<keyword evidence="5 6" id="KW-0804">Transcription</keyword>
<feature type="domain" description="TACO1/YebC-like second and third" evidence="7">
    <location>
        <begin position="80"/>
        <end position="234"/>
    </location>
</feature>
<evidence type="ECO:0000256" key="6">
    <source>
        <dbReference type="HAMAP-Rule" id="MF_00693"/>
    </source>
</evidence>
<keyword evidence="2 6" id="KW-0963">Cytoplasm</keyword>
<comment type="subcellular location">
    <subcellularLocation>
        <location evidence="6">Cytoplasm</location>
    </subcellularLocation>
</comment>
<evidence type="ECO:0000259" key="7">
    <source>
        <dbReference type="Pfam" id="PF01709"/>
    </source>
</evidence>
<keyword evidence="4 6" id="KW-0238">DNA-binding</keyword>
<comment type="similarity">
    <text evidence="1 6">Belongs to the TACO1 family.</text>
</comment>
<reference evidence="9 10" key="1">
    <citation type="submission" date="2020-11" db="EMBL/GenBank/DDBJ databases">
        <authorList>
            <person name="Peeters C."/>
        </authorList>
    </citation>
    <scope>NUCLEOTIDE SEQUENCE [LARGE SCALE GENOMIC DNA]</scope>
    <source>
        <strain evidence="9 10">LMG 7974</strain>
    </source>
</reference>
<dbReference type="NCBIfam" id="NF009044">
    <property type="entry name" value="PRK12378.1"/>
    <property type="match status" value="1"/>
</dbReference>
<dbReference type="InterPro" id="IPR049083">
    <property type="entry name" value="TACO1_YebC_N"/>
</dbReference>
<dbReference type="InterPro" id="IPR017856">
    <property type="entry name" value="Integrase-like_N"/>
</dbReference>
<dbReference type="Pfam" id="PF20772">
    <property type="entry name" value="TACO1_YebC_N"/>
    <property type="match status" value="1"/>
</dbReference>
<comment type="caution">
    <text evidence="9">The sequence shown here is derived from an EMBL/GenBank/DDBJ whole genome shotgun (WGS) entry which is preliminary data.</text>
</comment>
<dbReference type="HAMAP" id="MF_00693">
    <property type="entry name" value="Transcrip_reg_TACO1"/>
    <property type="match status" value="1"/>
</dbReference>
<feature type="domain" description="TACO1/YebC-like N-terminal" evidence="8">
    <location>
        <begin position="4"/>
        <end position="74"/>
    </location>
</feature>
<evidence type="ECO:0000313" key="10">
    <source>
        <dbReference type="Proteomes" id="UP000789803"/>
    </source>
</evidence>
<dbReference type="SUPFAM" id="SSF75625">
    <property type="entry name" value="YebC-like"/>
    <property type="match status" value="1"/>
</dbReference>
<dbReference type="NCBIfam" id="TIGR01033">
    <property type="entry name" value="YebC/PmpR family DNA-binding transcriptional regulator"/>
    <property type="match status" value="1"/>
</dbReference>
<evidence type="ECO:0000256" key="4">
    <source>
        <dbReference type="ARBA" id="ARBA00023125"/>
    </source>
</evidence>
<gene>
    <name evidence="9" type="ORF">LMG7974_00550</name>
</gene>
<evidence type="ECO:0000313" key="9">
    <source>
        <dbReference type="EMBL" id="CAD7287670.1"/>
    </source>
</evidence>
<name>A0ABM8Q463_9BACT</name>
<dbReference type="Proteomes" id="UP000789803">
    <property type="component" value="Unassembled WGS sequence"/>
</dbReference>
<dbReference type="Gene3D" id="1.10.10.200">
    <property type="match status" value="1"/>
</dbReference>
<dbReference type="InterPro" id="IPR026564">
    <property type="entry name" value="Transcrip_reg_TACO1-like_dom3"/>
</dbReference>
<dbReference type="RefSeq" id="WP_229932370.1">
    <property type="nucleotide sequence ID" value="NZ_CAJHOF010000004.1"/>
</dbReference>
<dbReference type="Gene3D" id="3.30.70.980">
    <property type="match status" value="2"/>
</dbReference>
<dbReference type="Pfam" id="PF01709">
    <property type="entry name" value="Transcrip_reg"/>
    <property type="match status" value="1"/>
</dbReference>
<keyword evidence="10" id="KW-1185">Reference proteome</keyword>